<dbReference type="SUPFAM" id="SSF53271">
    <property type="entry name" value="PRTase-like"/>
    <property type="match status" value="1"/>
</dbReference>
<keyword evidence="4" id="KW-0328">Glycosyltransferase</keyword>
<dbReference type="PANTHER" id="PTHR43340:SF1">
    <property type="entry name" value="HYPOXANTHINE PHOSPHORIBOSYLTRANSFERASE"/>
    <property type="match status" value="1"/>
</dbReference>
<dbReference type="GO" id="GO:0005829">
    <property type="term" value="C:cytosol"/>
    <property type="evidence" value="ECO:0007669"/>
    <property type="project" value="TreeGrafter"/>
</dbReference>
<dbReference type="GO" id="GO:0006178">
    <property type="term" value="P:guanine salvage"/>
    <property type="evidence" value="ECO:0007669"/>
    <property type="project" value="TreeGrafter"/>
</dbReference>
<evidence type="ECO:0000313" key="5">
    <source>
        <dbReference type="Proteomes" id="UP000238949"/>
    </source>
</evidence>
<protein>
    <submittedName>
        <fullName evidence="4">Hypoxanthine phosphoribosyltransferase</fullName>
    </submittedName>
</protein>
<dbReference type="GO" id="GO:0032263">
    <property type="term" value="P:GMP salvage"/>
    <property type="evidence" value="ECO:0007669"/>
    <property type="project" value="TreeGrafter"/>
</dbReference>
<dbReference type="CDD" id="cd06223">
    <property type="entry name" value="PRTases_typeI"/>
    <property type="match status" value="1"/>
</dbReference>
<keyword evidence="5" id="KW-1185">Reference proteome</keyword>
<dbReference type="InterPro" id="IPR000836">
    <property type="entry name" value="PRTase_dom"/>
</dbReference>
<evidence type="ECO:0000313" key="4">
    <source>
        <dbReference type="EMBL" id="PRO72184.1"/>
    </source>
</evidence>
<dbReference type="RefSeq" id="WP_105935897.1">
    <property type="nucleotide sequence ID" value="NZ_PVNP01000192.1"/>
</dbReference>
<dbReference type="Gene3D" id="3.40.50.2020">
    <property type="match status" value="1"/>
</dbReference>
<comment type="caution">
    <text evidence="4">The sequence shown here is derived from an EMBL/GenBank/DDBJ whole genome shotgun (WGS) entry which is preliminary data.</text>
</comment>
<dbReference type="OrthoDB" id="6577094at2"/>
<sequence>MTNNAMGACVLSSEQISEAVKRVADQLNGLFERAVVIVVVPGGIFFSADLLRQLNFDVLMETISCPHTPGERNNASPIMFHPNVPLAGEDVILVDDAIESGGTMKRLVAHIRSHHAVKSISVATLFVKPGRVAVDAQEYYGLALQSDELLVGYGLPWKNKSRNLPYIARLENIAE</sequence>
<name>A0A2S9V6Y4_9ALTE</name>
<dbReference type="GO" id="GO:0000287">
    <property type="term" value="F:magnesium ion binding"/>
    <property type="evidence" value="ECO:0007669"/>
    <property type="project" value="TreeGrafter"/>
</dbReference>
<comment type="catalytic activity">
    <reaction evidence="1">
        <text>GMP + diphosphate = guanine + 5-phospho-alpha-D-ribose 1-diphosphate</text>
        <dbReference type="Rhea" id="RHEA:25424"/>
        <dbReference type="ChEBI" id="CHEBI:16235"/>
        <dbReference type="ChEBI" id="CHEBI:33019"/>
        <dbReference type="ChEBI" id="CHEBI:58017"/>
        <dbReference type="ChEBI" id="CHEBI:58115"/>
        <dbReference type="EC" id="2.4.2.8"/>
    </reaction>
    <physiologicalReaction direction="right-to-left" evidence="1">
        <dbReference type="Rhea" id="RHEA:25426"/>
    </physiologicalReaction>
</comment>
<dbReference type="Pfam" id="PF00156">
    <property type="entry name" value="Pribosyltran"/>
    <property type="match status" value="1"/>
</dbReference>
<dbReference type="GO" id="GO:0004422">
    <property type="term" value="F:hypoxanthine phosphoribosyltransferase activity"/>
    <property type="evidence" value="ECO:0007669"/>
    <property type="project" value="TreeGrafter"/>
</dbReference>
<dbReference type="InterPro" id="IPR050408">
    <property type="entry name" value="HGPRT"/>
</dbReference>
<evidence type="ECO:0000259" key="3">
    <source>
        <dbReference type="Pfam" id="PF00156"/>
    </source>
</evidence>
<keyword evidence="4" id="KW-0808">Transferase</keyword>
<dbReference type="GO" id="GO:0032264">
    <property type="term" value="P:IMP salvage"/>
    <property type="evidence" value="ECO:0007669"/>
    <property type="project" value="TreeGrafter"/>
</dbReference>
<proteinExistence type="predicted"/>
<dbReference type="Proteomes" id="UP000238949">
    <property type="component" value="Unassembled WGS sequence"/>
</dbReference>
<dbReference type="AlphaFoldDB" id="A0A2S9V6Y4"/>
<dbReference type="InterPro" id="IPR029057">
    <property type="entry name" value="PRTase-like"/>
</dbReference>
<accession>A0A2S9V6Y4</accession>
<gene>
    <name evidence="4" type="ORF">C6Y40_18585</name>
</gene>
<feature type="domain" description="Phosphoribosyltransferase" evidence="3">
    <location>
        <begin position="14"/>
        <end position="140"/>
    </location>
</feature>
<dbReference type="PANTHER" id="PTHR43340">
    <property type="entry name" value="HYPOXANTHINE-GUANINE PHOSPHORIBOSYLTRANSFERASE"/>
    <property type="match status" value="1"/>
</dbReference>
<dbReference type="GO" id="GO:0046100">
    <property type="term" value="P:hypoxanthine metabolic process"/>
    <property type="evidence" value="ECO:0007669"/>
    <property type="project" value="TreeGrafter"/>
</dbReference>
<comment type="catalytic activity">
    <reaction evidence="2">
        <text>IMP + diphosphate = hypoxanthine + 5-phospho-alpha-D-ribose 1-diphosphate</text>
        <dbReference type="Rhea" id="RHEA:17973"/>
        <dbReference type="ChEBI" id="CHEBI:17368"/>
        <dbReference type="ChEBI" id="CHEBI:33019"/>
        <dbReference type="ChEBI" id="CHEBI:58017"/>
        <dbReference type="ChEBI" id="CHEBI:58053"/>
        <dbReference type="EC" id="2.4.2.8"/>
    </reaction>
    <physiologicalReaction direction="right-to-left" evidence="2">
        <dbReference type="Rhea" id="RHEA:17975"/>
    </physiologicalReaction>
</comment>
<organism evidence="4 5">
    <name type="scientific">Alteromonas alba</name>
    <dbReference type="NCBI Taxonomy" id="2079529"/>
    <lineage>
        <taxon>Bacteria</taxon>
        <taxon>Pseudomonadati</taxon>
        <taxon>Pseudomonadota</taxon>
        <taxon>Gammaproteobacteria</taxon>
        <taxon>Alteromonadales</taxon>
        <taxon>Alteromonadaceae</taxon>
        <taxon>Alteromonas/Salinimonas group</taxon>
        <taxon>Alteromonas</taxon>
    </lineage>
</organism>
<dbReference type="EMBL" id="PVNP01000192">
    <property type="protein sequence ID" value="PRO72184.1"/>
    <property type="molecule type" value="Genomic_DNA"/>
</dbReference>
<evidence type="ECO:0000256" key="2">
    <source>
        <dbReference type="ARBA" id="ARBA00049402"/>
    </source>
</evidence>
<evidence type="ECO:0000256" key="1">
    <source>
        <dbReference type="ARBA" id="ARBA00048811"/>
    </source>
</evidence>
<reference evidence="5" key="1">
    <citation type="journal article" date="2020" name="Int. J. Syst. Evol. Microbiol.">
        <title>Alteromonas alba sp. nov., a marine bacterium isolated from the seawater of the West Pacific Ocean.</title>
        <authorList>
            <person name="Sun C."/>
            <person name="Wu Y.-H."/>
            <person name="Xamxidin M."/>
            <person name="Cheng H."/>
            <person name="Xu X.-W."/>
        </authorList>
    </citation>
    <scope>NUCLEOTIDE SEQUENCE [LARGE SCALE GENOMIC DNA]</scope>
    <source>
        <strain evidence="5">190</strain>
    </source>
</reference>